<dbReference type="AlphaFoldDB" id="A0A5S3PBV4"/>
<keyword evidence="2" id="KW-1185">Reference proteome</keyword>
<dbReference type="Gene3D" id="1.10.1660.10">
    <property type="match status" value="1"/>
</dbReference>
<dbReference type="Pfam" id="PF13591">
    <property type="entry name" value="MerR_2"/>
    <property type="match status" value="1"/>
</dbReference>
<reference evidence="1 2" key="1">
    <citation type="submission" date="2019-05" db="EMBL/GenBank/DDBJ databases">
        <title>Sulfitobacter sabulilitoris sp. nov., isolated from a marine sand.</title>
        <authorList>
            <person name="Yoon J.-H."/>
        </authorList>
    </citation>
    <scope>NUCLEOTIDE SEQUENCE [LARGE SCALE GENOMIC DNA]</scope>
    <source>
        <strain evidence="1 2">HSMS-29</strain>
    </source>
</reference>
<comment type="caution">
    <text evidence="1">The sequence shown here is derived from an EMBL/GenBank/DDBJ whole genome shotgun (WGS) entry which is preliminary data.</text>
</comment>
<dbReference type="Proteomes" id="UP000309550">
    <property type="component" value="Unassembled WGS sequence"/>
</dbReference>
<evidence type="ECO:0000313" key="2">
    <source>
        <dbReference type="Proteomes" id="UP000309550"/>
    </source>
</evidence>
<accession>A0A5S3PBV4</accession>
<organism evidence="1 2">
    <name type="scientific">Sulfitobacter sabulilitoris</name>
    <dbReference type="NCBI Taxonomy" id="2562655"/>
    <lineage>
        <taxon>Bacteria</taxon>
        <taxon>Pseudomonadati</taxon>
        <taxon>Pseudomonadota</taxon>
        <taxon>Alphaproteobacteria</taxon>
        <taxon>Rhodobacterales</taxon>
        <taxon>Roseobacteraceae</taxon>
        <taxon>Sulfitobacter</taxon>
    </lineage>
</organism>
<dbReference type="EMBL" id="VANS01000004">
    <property type="protein sequence ID" value="TMM51188.1"/>
    <property type="molecule type" value="Genomic_DNA"/>
</dbReference>
<sequence>MKKICPSAIEAEVVETVTLTQLSRSCAVPADRILDLVEHGILEPAEGAPRSGADWRFHAVSLTRATAALRLSRDLGVNLRGVALILDLLDDRDRLARRLHRYEAGMRR</sequence>
<evidence type="ECO:0000313" key="1">
    <source>
        <dbReference type="EMBL" id="TMM51188.1"/>
    </source>
</evidence>
<name>A0A5S3PBV4_9RHOB</name>
<dbReference type="RefSeq" id="WP_138663147.1">
    <property type="nucleotide sequence ID" value="NZ_VANS01000004.1"/>
</dbReference>
<evidence type="ECO:0008006" key="3">
    <source>
        <dbReference type="Google" id="ProtNLM"/>
    </source>
</evidence>
<proteinExistence type="predicted"/>
<protein>
    <recommendedName>
        <fullName evidence="3">MerR family transcriptional regulator</fullName>
    </recommendedName>
</protein>
<dbReference type="OrthoDB" id="9799091at2"/>
<gene>
    <name evidence="1" type="ORF">FDT80_15105</name>
</gene>